<comment type="caution">
    <text evidence="2">The sequence shown here is derived from an EMBL/GenBank/DDBJ whole genome shotgun (WGS) entry which is preliminary data.</text>
</comment>
<evidence type="ECO:0000313" key="2">
    <source>
        <dbReference type="EMBL" id="MFC5973640.1"/>
    </source>
</evidence>
<dbReference type="InterPro" id="IPR023210">
    <property type="entry name" value="NADP_OxRdtase_dom"/>
</dbReference>
<keyword evidence="3" id="KW-1185">Reference proteome</keyword>
<proteinExistence type="predicted"/>
<dbReference type="Proteomes" id="UP001596099">
    <property type="component" value="Unassembled WGS sequence"/>
</dbReference>
<dbReference type="CDD" id="cd19086">
    <property type="entry name" value="AKR_AKR11C1"/>
    <property type="match status" value="1"/>
</dbReference>
<dbReference type="PANTHER" id="PTHR43312:SF1">
    <property type="entry name" value="NADP-DEPENDENT OXIDOREDUCTASE DOMAIN-CONTAINING PROTEIN"/>
    <property type="match status" value="1"/>
</dbReference>
<dbReference type="SUPFAM" id="SSF51430">
    <property type="entry name" value="NAD(P)-linked oxidoreductase"/>
    <property type="match status" value="1"/>
</dbReference>
<feature type="domain" description="NADP-dependent oxidoreductase" evidence="1">
    <location>
        <begin position="16"/>
        <end position="318"/>
    </location>
</feature>
<evidence type="ECO:0000259" key="1">
    <source>
        <dbReference type="Pfam" id="PF00248"/>
    </source>
</evidence>
<dbReference type="AlphaFoldDB" id="A0ABD5RSS9"/>
<dbReference type="InterPro" id="IPR053135">
    <property type="entry name" value="AKR2_Oxidoreductase"/>
</dbReference>
<evidence type="ECO:0000313" key="3">
    <source>
        <dbReference type="Proteomes" id="UP001596099"/>
    </source>
</evidence>
<dbReference type="InterPro" id="IPR020471">
    <property type="entry name" value="AKR"/>
</dbReference>
<dbReference type="Pfam" id="PF00248">
    <property type="entry name" value="Aldo_ket_red"/>
    <property type="match status" value="1"/>
</dbReference>
<organism evidence="2 3">
    <name type="scientific">Halomarina salina</name>
    <dbReference type="NCBI Taxonomy" id="1872699"/>
    <lineage>
        <taxon>Archaea</taxon>
        <taxon>Methanobacteriati</taxon>
        <taxon>Methanobacteriota</taxon>
        <taxon>Stenosarchaea group</taxon>
        <taxon>Halobacteria</taxon>
        <taxon>Halobacteriales</taxon>
        <taxon>Natronomonadaceae</taxon>
        <taxon>Halomarina</taxon>
    </lineage>
</organism>
<reference evidence="2 3" key="1">
    <citation type="journal article" date="2019" name="Int. J. Syst. Evol. Microbiol.">
        <title>The Global Catalogue of Microorganisms (GCM) 10K type strain sequencing project: providing services to taxonomists for standard genome sequencing and annotation.</title>
        <authorList>
            <consortium name="The Broad Institute Genomics Platform"/>
            <consortium name="The Broad Institute Genome Sequencing Center for Infectious Disease"/>
            <person name="Wu L."/>
            <person name="Ma J."/>
        </authorList>
    </citation>
    <scope>NUCLEOTIDE SEQUENCE [LARGE SCALE GENOMIC DNA]</scope>
    <source>
        <strain evidence="2 3">CGMCC 1.12543</strain>
    </source>
</reference>
<dbReference type="EMBL" id="JBHSQH010000002">
    <property type="protein sequence ID" value="MFC5973640.1"/>
    <property type="molecule type" value="Genomic_DNA"/>
</dbReference>
<sequence length="330" mass="36666">MERRELGTTGYDVTEVGLGTWNIGGDWGDVSDEAGREAVRTALDAGIDFLDTADVYGDGRSERHIGTVLDEDDYDRSDVTVATKAGRRLDPHTAEDYDHDHLERFVDRSLENLGTDTLDLLQLHCPPTEAYYQPSTFEALESLASSGKIASYGVSVEKVEEALKAIEYPGVETVQIIFNPFRQRPADLLFREAKRRDVGVIVRVPLASGLLTGQLDADSEFAEDDHRNFNREGEAFDRGETFAGLPFDRGLDAVEALRPHVPDDVTLAQFALRWILDHEAVTTVIPGSTSPEHIRDNVAVADVPPLSNQTHGAVRDVYEEYVYDDVHHAW</sequence>
<dbReference type="Gene3D" id="3.20.20.100">
    <property type="entry name" value="NADP-dependent oxidoreductase domain"/>
    <property type="match status" value="1"/>
</dbReference>
<dbReference type="RefSeq" id="WP_247420778.1">
    <property type="nucleotide sequence ID" value="NZ_JALLGW010000003.1"/>
</dbReference>
<protein>
    <submittedName>
        <fullName evidence="2">Aldo/keto reductase</fullName>
    </submittedName>
</protein>
<dbReference type="InterPro" id="IPR036812">
    <property type="entry name" value="NAD(P)_OxRdtase_dom_sf"/>
</dbReference>
<dbReference type="PRINTS" id="PR00069">
    <property type="entry name" value="ALDKETRDTASE"/>
</dbReference>
<accession>A0ABD5RSS9</accession>
<dbReference type="PANTHER" id="PTHR43312">
    <property type="entry name" value="D-THREO-ALDOSE 1-DEHYDROGENASE"/>
    <property type="match status" value="1"/>
</dbReference>
<gene>
    <name evidence="2" type="ORF">ACFPYI_20105</name>
</gene>
<name>A0ABD5RSS9_9EURY</name>